<keyword evidence="2" id="KW-1185">Reference proteome</keyword>
<protein>
    <submittedName>
        <fullName evidence="1">Uncharacterized protein</fullName>
    </submittedName>
</protein>
<dbReference type="EMBL" id="JAANYN010000009">
    <property type="protein sequence ID" value="NHE58879.1"/>
    <property type="molecule type" value="Genomic_DNA"/>
</dbReference>
<accession>A0ABX0HEW3</accession>
<organism evidence="1 2">
    <name type="scientific">Cyclobacterium plantarum</name>
    <dbReference type="NCBI Taxonomy" id="2716263"/>
    <lineage>
        <taxon>Bacteria</taxon>
        <taxon>Pseudomonadati</taxon>
        <taxon>Bacteroidota</taxon>
        <taxon>Cytophagia</taxon>
        <taxon>Cytophagales</taxon>
        <taxon>Cyclobacteriaceae</taxon>
        <taxon>Cyclobacterium</taxon>
    </lineage>
</organism>
<dbReference type="Proteomes" id="UP000649799">
    <property type="component" value="Unassembled WGS sequence"/>
</dbReference>
<comment type="caution">
    <text evidence="1">The sequence shown here is derived from an EMBL/GenBank/DDBJ whole genome shotgun (WGS) entry which is preliminary data.</text>
</comment>
<sequence>MVTYEENESETKVYLTAFDKDLNMLGEILVPQLRKKPARHFAKDGKIWIYEKMEDEMGFVRLAISE</sequence>
<evidence type="ECO:0000313" key="2">
    <source>
        <dbReference type="Proteomes" id="UP000649799"/>
    </source>
</evidence>
<name>A0ABX0HEW3_9BACT</name>
<dbReference type="RefSeq" id="WP_166149699.1">
    <property type="nucleotide sequence ID" value="NZ_JAANYN010000009.1"/>
</dbReference>
<proteinExistence type="predicted"/>
<evidence type="ECO:0000313" key="1">
    <source>
        <dbReference type="EMBL" id="NHE58879.1"/>
    </source>
</evidence>
<gene>
    <name evidence="1" type="ORF">G9Q97_18870</name>
</gene>
<reference evidence="1 2" key="1">
    <citation type="submission" date="2020-03" db="EMBL/GenBank/DDBJ databases">
        <title>Cyclobacterium plantarum sp. nov., a marine bacterium isolated from a coastal-marine wetland.</title>
        <authorList>
            <person name="Sanchez-Porro C."/>
            <person name="Ventosa A."/>
            <person name="Amoozegar M."/>
        </authorList>
    </citation>
    <scope>NUCLEOTIDE SEQUENCE [LARGE SCALE GENOMIC DNA]</scope>
    <source>
        <strain evidence="1 2">GBPx2</strain>
    </source>
</reference>